<dbReference type="EMBL" id="JAJEPU010000052">
    <property type="protein sequence ID" value="MCC2165790.1"/>
    <property type="molecule type" value="Genomic_DNA"/>
</dbReference>
<dbReference type="RefSeq" id="WP_308452003.1">
    <property type="nucleotide sequence ID" value="NZ_JAJEPU010000052.1"/>
</dbReference>
<evidence type="ECO:0000313" key="1">
    <source>
        <dbReference type="EMBL" id="MCC2165790.1"/>
    </source>
</evidence>
<keyword evidence="2" id="KW-1185">Reference proteome</keyword>
<reference evidence="1" key="1">
    <citation type="submission" date="2021-10" db="EMBL/GenBank/DDBJ databases">
        <title>Anaerobic single-cell dispensing facilitates the cultivation of human gut bacteria.</title>
        <authorList>
            <person name="Afrizal A."/>
        </authorList>
    </citation>
    <scope>NUCLEOTIDE SEQUENCE</scope>
    <source>
        <strain evidence="1">CLA-AA-H274</strain>
    </source>
</reference>
<comment type="caution">
    <text evidence="1">The sequence shown here is derived from an EMBL/GenBank/DDBJ whole genome shotgun (WGS) entry which is preliminary data.</text>
</comment>
<protein>
    <submittedName>
        <fullName evidence="1">Uncharacterized protein</fullName>
    </submittedName>
</protein>
<sequence>MGILIAVLLAGAGVAYTKIASVRNGYFANIAWGTDIDTVKEKVDQAYNCDSSISRDRDSVIVDIENYEKMDGVSAMTILYCKEGERLNEVSTIFVIHDDSTYSESKVVKKIVEIYSKLYGKYEQEKDDECFLYTWKTKNSYIELSGIEEKVVLLQFKQLDDVNSD</sequence>
<evidence type="ECO:0000313" key="2">
    <source>
        <dbReference type="Proteomes" id="UP001198962"/>
    </source>
</evidence>
<name>A0AAE3AS94_9FIRM</name>
<proteinExistence type="predicted"/>
<dbReference type="Proteomes" id="UP001198962">
    <property type="component" value="Unassembled WGS sequence"/>
</dbReference>
<organism evidence="1 2">
    <name type="scientific">Brotaphodocola catenula</name>
    <dbReference type="NCBI Taxonomy" id="2885361"/>
    <lineage>
        <taxon>Bacteria</taxon>
        <taxon>Bacillati</taxon>
        <taxon>Bacillota</taxon>
        <taxon>Clostridia</taxon>
        <taxon>Lachnospirales</taxon>
        <taxon>Lachnospiraceae</taxon>
        <taxon>Brotaphodocola</taxon>
    </lineage>
</organism>
<dbReference type="AlphaFoldDB" id="A0AAE3AS94"/>
<gene>
    <name evidence="1" type="ORF">LKD32_13080</name>
</gene>
<accession>A0AAE3AS94</accession>